<protein>
    <recommendedName>
        <fullName evidence="1">NFACT protein RNA binding domain-containing protein</fullName>
    </recommendedName>
</protein>
<name>A0A523WAB5_UNCAE</name>
<sequence length="169" mass="18798">MNREKLLQISGRSRKPQINLAAKYGIADYPCPAGGCLLTDGGFAQRMKDLMAHSEITLNDIELLKTGRHFRLSFKTKLVVGRNKKQNERLLGLANTDDICFEPVEVKGPIGIGRGDFDQTMISLASKIMARYSDGNDEVRIAYQTLPGGKSGSTTERPIDDMKLQRLRI</sequence>
<dbReference type="Proteomes" id="UP000319130">
    <property type="component" value="Unassembled WGS sequence"/>
</dbReference>
<accession>A0A523WAB5</accession>
<dbReference type="EMBL" id="SOIZ01000075">
    <property type="protein sequence ID" value="TET63968.1"/>
    <property type="molecule type" value="Genomic_DNA"/>
</dbReference>
<proteinExistence type="predicted"/>
<comment type="caution">
    <text evidence="2">The sequence shown here is derived from an EMBL/GenBank/DDBJ whole genome shotgun (WGS) entry which is preliminary data.</text>
</comment>
<dbReference type="Pfam" id="PF18297">
    <property type="entry name" value="NFACT-R_2"/>
    <property type="match status" value="1"/>
</dbReference>
<reference evidence="2 3" key="1">
    <citation type="submission" date="2019-03" db="EMBL/GenBank/DDBJ databases">
        <title>Metabolic potential of uncultured bacteria and archaea associated with petroleum seepage in deep-sea sediments.</title>
        <authorList>
            <person name="Dong X."/>
            <person name="Hubert C."/>
        </authorList>
    </citation>
    <scope>NUCLEOTIDE SEQUENCE [LARGE SCALE GENOMIC DNA]</scope>
    <source>
        <strain evidence="2">E29_bin52</strain>
    </source>
</reference>
<evidence type="ECO:0000259" key="1">
    <source>
        <dbReference type="Pfam" id="PF18297"/>
    </source>
</evidence>
<organism evidence="2 3">
    <name type="scientific">Aerophobetes bacterium</name>
    <dbReference type="NCBI Taxonomy" id="2030807"/>
    <lineage>
        <taxon>Bacteria</taxon>
        <taxon>Candidatus Aerophobota</taxon>
    </lineage>
</organism>
<evidence type="ECO:0000313" key="3">
    <source>
        <dbReference type="Proteomes" id="UP000319130"/>
    </source>
</evidence>
<dbReference type="AlphaFoldDB" id="A0A523WAB5"/>
<evidence type="ECO:0000313" key="2">
    <source>
        <dbReference type="EMBL" id="TET63968.1"/>
    </source>
</evidence>
<feature type="domain" description="NFACT protein RNA binding" evidence="1">
    <location>
        <begin position="67"/>
        <end position="164"/>
    </location>
</feature>
<dbReference type="InterPro" id="IPR059101">
    <property type="entry name" value="NFACT-R_2"/>
</dbReference>
<gene>
    <name evidence="2" type="ORF">E3J48_01735</name>
</gene>